<dbReference type="GO" id="GO:0005847">
    <property type="term" value="C:mRNA cleavage and polyadenylation specificity factor complex"/>
    <property type="evidence" value="ECO:0007669"/>
    <property type="project" value="InterPro"/>
</dbReference>
<evidence type="ECO:0000313" key="8">
    <source>
        <dbReference type="Proteomes" id="UP000242525"/>
    </source>
</evidence>
<dbReference type="Proteomes" id="UP000242525">
    <property type="component" value="Unassembled WGS sequence"/>
</dbReference>
<evidence type="ECO:0000256" key="3">
    <source>
        <dbReference type="ARBA" id="ARBA00023242"/>
    </source>
</evidence>
<dbReference type="InterPro" id="IPR001279">
    <property type="entry name" value="Metallo-B-lactamas"/>
</dbReference>
<keyword evidence="2 4" id="KW-0507">mRNA processing</keyword>
<feature type="compositionally biased region" description="Basic and acidic residues" evidence="5">
    <location>
        <begin position="790"/>
        <end position="821"/>
    </location>
</feature>
<proteinExistence type="inferred from homology"/>
<dbReference type="EMBL" id="CCBN010000002">
    <property type="protein sequence ID" value="CDO52285.1"/>
    <property type="molecule type" value="Genomic_DNA"/>
</dbReference>
<dbReference type="InterPro" id="IPR025069">
    <property type="entry name" value="Cpsf2_C"/>
</dbReference>
<feature type="compositionally biased region" description="Basic and acidic residues" evidence="5">
    <location>
        <begin position="577"/>
        <end position="590"/>
    </location>
</feature>
<keyword evidence="8" id="KW-1185">Reference proteome</keyword>
<gene>
    <name evidence="7" type="ORF">BN980_GECA02s08612g</name>
</gene>
<dbReference type="InterPro" id="IPR035639">
    <property type="entry name" value="CPSF2_MBL"/>
</dbReference>
<comment type="similarity">
    <text evidence="4">Belongs to the metallo-beta-lactamase superfamily. RNA-metabolizing metallo-beta-lactamase-like family. CPSF2/YSH1 subfamily.</text>
</comment>
<accession>A0A0J9X511</accession>
<comment type="subcellular location">
    <subcellularLocation>
        <location evidence="1 4">Nucleus</location>
    </subcellularLocation>
</comment>
<evidence type="ECO:0000259" key="6">
    <source>
        <dbReference type="SMART" id="SM01027"/>
    </source>
</evidence>
<dbReference type="InterPro" id="IPR027075">
    <property type="entry name" value="CPSF2"/>
</dbReference>
<dbReference type="GO" id="GO:0006397">
    <property type="term" value="P:mRNA processing"/>
    <property type="evidence" value="ECO:0007669"/>
    <property type="project" value="UniProtKB-KW"/>
</dbReference>
<evidence type="ECO:0000256" key="2">
    <source>
        <dbReference type="ARBA" id="ARBA00022664"/>
    </source>
</evidence>
<dbReference type="SMART" id="SM01027">
    <property type="entry name" value="Beta-Casp"/>
    <property type="match status" value="1"/>
</dbReference>
<dbReference type="CDD" id="cd16293">
    <property type="entry name" value="CPSF2-like_MBL-fold"/>
    <property type="match status" value="1"/>
</dbReference>
<dbReference type="PANTHER" id="PTHR45922:SF1">
    <property type="entry name" value="CLEAVAGE AND POLYADENYLATION SPECIFICITY FACTOR SUBUNIT 2"/>
    <property type="match status" value="1"/>
</dbReference>
<evidence type="ECO:0000256" key="5">
    <source>
        <dbReference type="SAM" id="MobiDB-lite"/>
    </source>
</evidence>
<feature type="region of interest" description="Disordered" evidence="5">
    <location>
        <begin position="778"/>
        <end position="836"/>
    </location>
</feature>
<dbReference type="SUPFAM" id="SSF56281">
    <property type="entry name" value="Metallo-hydrolase/oxidoreductase"/>
    <property type="match status" value="1"/>
</dbReference>
<feature type="region of interest" description="Disordered" evidence="5">
    <location>
        <begin position="499"/>
        <end position="520"/>
    </location>
</feature>
<feature type="region of interest" description="Disordered" evidence="5">
    <location>
        <begin position="577"/>
        <end position="627"/>
    </location>
</feature>
<dbReference type="GO" id="GO:0003723">
    <property type="term" value="F:RNA binding"/>
    <property type="evidence" value="ECO:0007669"/>
    <property type="project" value="UniProtKB-KW"/>
</dbReference>
<feature type="compositionally biased region" description="Low complexity" evidence="5">
    <location>
        <begin position="499"/>
        <end position="511"/>
    </location>
</feature>
<dbReference type="InterPro" id="IPR036866">
    <property type="entry name" value="RibonucZ/Hydroxyglut_hydro"/>
</dbReference>
<evidence type="ECO:0000256" key="1">
    <source>
        <dbReference type="ARBA" id="ARBA00004123"/>
    </source>
</evidence>
<evidence type="ECO:0000313" key="7">
    <source>
        <dbReference type="EMBL" id="CDO52285.1"/>
    </source>
</evidence>
<dbReference type="STRING" id="1173061.A0A0J9X511"/>
<dbReference type="Pfam" id="PF16661">
    <property type="entry name" value="Lactamase_B_6"/>
    <property type="match status" value="1"/>
</dbReference>
<organism evidence="7 8">
    <name type="scientific">Geotrichum candidum</name>
    <name type="common">Oospora lactis</name>
    <name type="synonym">Dipodascus geotrichum</name>
    <dbReference type="NCBI Taxonomy" id="1173061"/>
    <lineage>
        <taxon>Eukaryota</taxon>
        <taxon>Fungi</taxon>
        <taxon>Dikarya</taxon>
        <taxon>Ascomycota</taxon>
        <taxon>Saccharomycotina</taxon>
        <taxon>Dipodascomycetes</taxon>
        <taxon>Dipodascales</taxon>
        <taxon>Dipodascaceae</taxon>
        <taxon>Geotrichum</taxon>
    </lineage>
</organism>
<evidence type="ECO:0000256" key="4">
    <source>
        <dbReference type="RuleBase" id="RU365006"/>
    </source>
</evidence>
<dbReference type="Gene3D" id="3.60.15.10">
    <property type="entry name" value="Ribonuclease Z/Hydroxyacylglutathione hydrolase-like"/>
    <property type="match status" value="1"/>
</dbReference>
<feature type="domain" description="Beta-Casp" evidence="6">
    <location>
        <begin position="267"/>
        <end position="390"/>
    </location>
</feature>
<dbReference type="Pfam" id="PF10996">
    <property type="entry name" value="Beta-Casp"/>
    <property type="match status" value="1"/>
</dbReference>
<reference evidence="7" key="1">
    <citation type="submission" date="2014-03" db="EMBL/GenBank/DDBJ databases">
        <authorList>
            <person name="Casaregola S."/>
        </authorList>
    </citation>
    <scope>NUCLEOTIDE SEQUENCE [LARGE SCALE GENOMIC DNA]</scope>
    <source>
        <strain evidence="7">CLIB 918</strain>
    </source>
</reference>
<dbReference type="AlphaFoldDB" id="A0A0J9X511"/>
<dbReference type="PANTHER" id="PTHR45922">
    <property type="entry name" value="CLEAVAGE AND POLYADENYLATION SPECIFICITY FACTOR SUBUNIT 2"/>
    <property type="match status" value="1"/>
</dbReference>
<comment type="caution">
    <text evidence="7">The sequence shown here is derived from an EMBL/GenBank/DDBJ whole genome shotgun (WGS) entry which is preliminary data.</text>
</comment>
<keyword evidence="3 4" id="KW-0539">Nucleus</keyword>
<dbReference type="OrthoDB" id="64353at2759"/>
<feature type="compositionally biased region" description="Basic and acidic residues" evidence="5">
    <location>
        <begin position="613"/>
        <end position="627"/>
    </location>
</feature>
<keyword evidence="4" id="KW-0694">RNA-binding</keyword>
<dbReference type="Pfam" id="PF13299">
    <property type="entry name" value="CPSF100_C"/>
    <property type="match status" value="1"/>
</dbReference>
<name>A0A0J9X511_GEOCN</name>
<sequence>MFSLTSLHANPDKQLNGLQASPKLRSLSEQVHQSLLTFATDDKVNILIDVGWDPALSSSLDHILALAPEIDLILLTHASINHVGAYAYLCKISPEFAAIPTYSTLPVINMSRIVTLDYYRSVGLLGPLMNEKVTLFDVEAAFDNVLPLKYSQSTHLQDKLDGFIITPYNAGHTLGGTLWKIQRDQESILYAVDWNHSRDSHLNGAFLQSNGKILDALTKPSIMICGSKVSERPATLKRRKENLFANIKETIRRGGSVLIPTSSGSRVLELCHILDSFWEDNKISAPLVYFSHVGYRTLSYASSMLEWMSSAVIDEWEIHNNSPFDTKHLKVYSDLDELAKLDGPKVVLASGEALEAGFSRGLFTKMCDGNNSLVILTERAGGTDSLNGHLYSLWNDNNGPSDGAVQLTTQMLVDYNEEVKLQGEELLDYTELIREEKRKKEIQTAIDLRNKNILEEEDDEDNESSDDDEDEMVLSGQLNTGILIYGQGVYDYDARPDSNNSATAAAAGTTGDAKHNTKPKMFPFVSKRRRVDDYGEVIKSDQFSTKAKDKEDLLLVAGGAPGGKGAHDDTTIQDAKVGEKRQWGDVDHRSSVTGDALSNGVANGRNQPGRGKNSNDRNENDNKADFDSDESLRLDSFSAIAVPKKIIPDHKQVKVLCQVDFIDFEGLTDERSMKMILPLVQPRQLVFLNNNGMQSHDSTSTSTFDRDGLIEYLQTKKIEFIHTLPNVNESGTGARIDIKLGGSNIYKVEISSELEKLLKWQKIIGDYSVAHVTGKLKAKHATPTTTPEPVAKKEEDGAIKSEGSDVKTETNDVKAEGDAVKPEAATPEVASTKPAPASNKYEPLLLVPLETAREVALAPRTNPILVGDIKLAELKRKLFRQFGLRSEFGAEGILVIFVAGTRTPKLAIRKLGEGNIVVEGVGVDEDFYKVKSFIRSMLASV</sequence>
<protein>
    <recommendedName>
        <fullName evidence="4">Cleavage and polyadenylation specificity factor subunit 2</fullName>
    </recommendedName>
    <alternativeName>
        <fullName evidence="4">Cleavage and polyadenylation specificity factor 100 kDa subunit</fullName>
    </alternativeName>
</protein>
<dbReference type="InterPro" id="IPR022712">
    <property type="entry name" value="Beta_Casp"/>
</dbReference>